<dbReference type="EMBL" id="GL377312">
    <property type="protein sequence ID" value="EFI92543.1"/>
    <property type="molecule type" value="Genomic_DNA"/>
</dbReference>
<gene>
    <name evidence="1" type="ORF">SCHCODRAFT_237675</name>
</gene>
<evidence type="ECO:0000313" key="2">
    <source>
        <dbReference type="Proteomes" id="UP000007431"/>
    </source>
</evidence>
<keyword evidence="2" id="KW-1185">Reference proteome</keyword>
<dbReference type="InParanoid" id="D8QGS3"/>
<dbReference type="AlphaFoldDB" id="D8QGS3"/>
<accession>D8QGS3</accession>
<name>D8QGS3_SCHCM</name>
<dbReference type="Proteomes" id="UP000007431">
    <property type="component" value="Unassembled WGS sequence"/>
</dbReference>
<proteinExistence type="predicted"/>
<sequence>MAIPSGGLSFDVAEGVSTSRWVWYQQISMRKSLPVRVARFVFGRRCGVQIGVTGASNAWSRPTRWGIDGGALSVARTSPRRVSAVPSDEYSGAQARCTHLEHVLILLVRLRLMGCAASLSDPLRHRARNAGQRSTRGLIVRELMETSRQSGGIESEQRHREEA</sequence>
<reference evidence="1 2" key="1">
    <citation type="journal article" date="2010" name="Nat. Biotechnol.">
        <title>Genome sequence of the model mushroom Schizophyllum commune.</title>
        <authorList>
            <person name="Ohm R.A."/>
            <person name="de Jong J.F."/>
            <person name="Lugones L.G."/>
            <person name="Aerts A."/>
            <person name="Kothe E."/>
            <person name="Stajich J.E."/>
            <person name="de Vries R.P."/>
            <person name="Record E."/>
            <person name="Levasseur A."/>
            <person name="Baker S.E."/>
            <person name="Bartholomew K.A."/>
            <person name="Coutinho P.M."/>
            <person name="Erdmann S."/>
            <person name="Fowler T.J."/>
            <person name="Gathman A.C."/>
            <person name="Lombard V."/>
            <person name="Henrissat B."/>
            <person name="Knabe N."/>
            <person name="Kuees U."/>
            <person name="Lilly W.W."/>
            <person name="Lindquist E."/>
            <person name="Lucas S."/>
            <person name="Magnuson J.K."/>
            <person name="Piumi F."/>
            <person name="Raudaskoski M."/>
            <person name="Salamov A."/>
            <person name="Schmutz J."/>
            <person name="Schwarze F.W.M.R."/>
            <person name="vanKuyk P.A."/>
            <person name="Horton J.S."/>
            <person name="Grigoriev I.V."/>
            <person name="Woesten H.A.B."/>
        </authorList>
    </citation>
    <scope>NUCLEOTIDE SEQUENCE [LARGE SCALE GENOMIC DNA]</scope>
    <source>
        <strain evidence="2">H4-8 / FGSC 9210</strain>
    </source>
</reference>
<dbReference type="HOGENOM" id="CLU_1628030_0_0_1"/>
<organism evidence="2">
    <name type="scientific">Schizophyllum commune (strain H4-8 / FGSC 9210)</name>
    <name type="common">Split gill fungus</name>
    <dbReference type="NCBI Taxonomy" id="578458"/>
    <lineage>
        <taxon>Eukaryota</taxon>
        <taxon>Fungi</taxon>
        <taxon>Dikarya</taxon>
        <taxon>Basidiomycota</taxon>
        <taxon>Agaricomycotina</taxon>
        <taxon>Agaricomycetes</taxon>
        <taxon>Agaricomycetidae</taxon>
        <taxon>Agaricales</taxon>
        <taxon>Schizophyllaceae</taxon>
        <taxon>Schizophyllum</taxon>
    </lineage>
</organism>
<evidence type="ECO:0000313" key="1">
    <source>
        <dbReference type="EMBL" id="EFI92543.1"/>
    </source>
</evidence>
<dbReference type="VEuPathDB" id="FungiDB:SCHCODRAFT_02516295"/>
<protein>
    <submittedName>
        <fullName evidence="1">Uncharacterized protein</fullName>
    </submittedName>
</protein>